<dbReference type="Proteomes" id="UP001381693">
    <property type="component" value="Unassembled WGS sequence"/>
</dbReference>
<feature type="region of interest" description="Disordered" evidence="1">
    <location>
        <begin position="127"/>
        <end position="168"/>
    </location>
</feature>
<sequence length="168" mass="18928">MSILLLLVDFNPIDPRILLMLVFISTIIACIILMYVDRRRNRGLSEQLNQNDDQSSCDLDDLPPTYDEVVSDVPPYESIFSVECETFPQPIDTKDSSDTFRNLSDMAELDVDLPTYESIFTGECESLPQPVDAKNSSDTFLSTSEKAEVDSNLPAYQEAFRTDSDPLI</sequence>
<name>A0AAN8WKI5_HALRR</name>
<feature type="transmembrane region" description="Helical" evidence="2">
    <location>
        <begin position="17"/>
        <end position="36"/>
    </location>
</feature>
<dbReference type="AlphaFoldDB" id="A0AAN8WKI5"/>
<comment type="caution">
    <text evidence="3">The sequence shown here is derived from an EMBL/GenBank/DDBJ whole genome shotgun (WGS) entry which is preliminary data.</text>
</comment>
<accession>A0AAN8WKI5</accession>
<keyword evidence="2" id="KW-1133">Transmembrane helix</keyword>
<proteinExistence type="predicted"/>
<keyword evidence="4" id="KW-1185">Reference proteome</keyword>
<evidence type="ECO:0000256" key="2">
    <source>
        <dbReference type="SAM" id="Phobius"/>
    </source>
</evidence>
<evidence type="ECO:0000256" key="1">
    <source>
        <dbReference type="SAM" id="MobiDB-lite"/>
    </source>
</evidence>
<keyword evidence="2" id="KW-0812">Transmembrane</keyword>
<evidence type="ECO:0000313" key="4">
    <source>
        <dbReference type="Proteomes" id="UP001381693"/>
    </source>
</evidence>
<reference evidence="3 4" key="1">
    <citation type="submission" date="2023-11" db="EMBL/GenBank/DDBJ databases">
        <title>Halocaridina rubra genome assembly.</title>
        <authorList>
            <person name="Smith C."/>
        </authorList>
    </citation>
    <scope>NUCLEOTIDE SEQUENCE [LARGE SCALE GENOMIC DNA]</scope>
    <source>
        <strain evidence="3">EP-1</strain>
        <tissue evidence="3">Whole</tissue>
    </source>
</reference>
<dbReference type="EMBL" id="JAXCGZ010017616">
    <property type="protein sequence ID" value="KAK7067875.1"/>
    <property type="molecule type" value="Genomic_DNA"/>
</dbReference>
<protein>
    <submittedName>
        <fullName evidence="3">Uncharacterized protein</fullName>
    </submittedName>
</protein>
<evidence type="ECO:0000313" key="3">
    <source>
        <dbReference type="EMBL" id="KAK7067875.1"/>
    </source>
</evidence>
<keyword evidence="2" id="KW-0472">Membrane</keyword>
<feature type="compositionally biased region" description="Polar residues" evidence="1">
    <location>
        <begin position="134"/>
        <end position="144"/>
    </location>
</feature>
<organism evidence="3 4">
    <name type="scientific">Halocaridina rubra</name>
    <name type="common">Hawaiian red shrimp</name>
    <dbReference type="NCBI Taxonomy" id="373956"/>
    <lineage>
        <taxon>Eukaryota</taxon>
        <taxon>Metazoa</taxon>
        <taxon>Ecdysozoa</taxon>
        <taxon>Arthropoda</taxon>
        <taxon>Crustacea</taxon>
        <taxon>Multicrustacea</taxon>
        <taxon>Malacostraca</taxon>
        <taxon>Eumalacostraca</taxon>
        <taxon>Eucarida</taxon>
        <taxon>Decapoda</taxon>
        <taxon>Pleocyemata</taxon>
        <taxon>Caridea</taxon>
        <taxon>Atyoidea</taxon>
        <taxon>Atyidae</taxon>
        <taxon>Halocaridina</taxon>
    </lineage>
</organism>
<gene>
    <name evidence="3" type="ORF">SK128_026333</name>
</gene>